<gene>
    <name evidence="6" type="ORF">J5Y10_24230</name>
</gene>
<dbReference type="PANTHER" id="PTHR47561:SF1">
    <property type="entry name" value="POLYSACCHARIDE DEACETYLASE FAMILY PROTEIN (AFU_ORTHOLOGUE AFUA_6G05030)"/>
    <property type="match status" value="1"/>
</dbReference>
<proteinExistence type="inferred from homology"/>
<keyword evidence="7" id="KW-1185">Reference proteome</keyword>
<dbReference type="RefSeq" id="WP_209376711.1">
    <property type="nucleotide sequence ID" value="NZ_JAGIZA010000023.1"/>
</dbReference>
<dbReference type="Proteomes" id="UP000677537">
    <property type="component" value="Unassembled WGS sequence"/>
</dbReference>
<evidence type="ECO:0000256" key="4">
    <source>
        <dbReference type="ARBA" id="ARBA00032976"/>
    </source>
</evidence>
<name>A0A940S8B1_9PROT</name>
<dbReference type="InterPro" id="IPR011330">
    <property type="entry name" value="Glyco_hydro/deAcase_b/a-brl"/>
</dbReference>
<dbReference type="SUPFAM" id="SSF88713">
    <property type="entry name" value="Glycoside hydrolase/deacetylase"/>
    <property type="match status" value="1"/>
</dbReference>
<comment type="function">
    <text evidence="1">Is involved in generating a small heat-stable compound (Nod), an acylated oligomer of N-acetylglucosamine, that stimulates mitosis in various plant protoplasts.</text>
</comment>
<evidence type="ECO:0000256" key="3">
    <source>
        <dbReference type="ARBA" id="ARBA00020071"/>
    </source>
</evidence>
<evidence type="ECO:0000259" key="5">
    <source>
        <dbReference type="PROSITE" id="PS51677"/>
    </source>
</evidence>
<dbReference type="Pfam" id="PF01522">
    <property type="entry name" value="Polysacc_deac_1"/>
    <property type="match status" value="1"/>
</dbReference>
<sequence>MSATLLLTVNVQGLGPERAEAPGTPLFGRFAHGGYTGRIGLTRLLDALRDLGAPATFFWPSTEAEVMPALLERCLAEGHEIAAHGHDFEDHMALEPAREEALLEEAHATLARLTGSAPVGFRAPTGTLSANTLPILARLGYRYDSSFVDDDAPYPLAEDGGGTMMELPWSEGLADATHFRRRLTQDRAETMLNEELDALLPVAGYALLTLHPRADLGLARAARLPILRRLVERAAALGATPRRCRDVLPQP</sequence>
<evidence type="ECO:0000256" key="2">
    <source>
        <dbReference type="ARBA" id="ARBA00010973"/>
    </source>
</evidence>
<feature type="domain" description="NodB homology" evidence="5">
    <location>
        <begin position="24"/>
        <end position="251"/>
    </location>
</feature>
<dbReference type="Gene3D" id="3.20.20.370">
    <property type="entry name" value="Glycoside hydrolase/deacetylase"/>
    <property type="match status" value="1"/>
</dbReference>
<protein>
    <recommendedName>
        <fullName evidence="3">Chitooligosaccharide deacetylase</fullName>
    </recommendedName>
    <alternativeName>
        <fullName evidence="4">Nodulation protein B</fullName>
    </alternativeName>
</protein>
<organism evidence="6 7">
    <name type="scientific">Roseomonas indoligenes</name>
    <dbReference type="NCBI Taxonomy" id="2820811"/>
    <lineage>
        <taxon>Bacteria</taxon>
        <taxon>Pseudomonadati</taxon>
        <taxon>Pseudomonadota</taxon>
        <taxon>Alphaproteobacteria</taxon>
        <taxon>Acetobacterales</taxon>
        <taxon>Roseomonadaceae</taxon>
        <taxon>Roseomonas</taxon>
    </lineage>
</organism>
<dbReference type="EMBL" id="JAGIZA010000023">
    <property type="protein sequence ID" value="MBP0495914.1"/>
    <property type="molecule type" value="Genomic_DNA"/>
</dbReference>
<dbReference type="PANTHER" id="PTHR47561">
    <property type="entry name" value="POLYSACCHARIDE DEACETYLASE FAMILY PROTEIN (AFU_ORTHOLOGUE AFUA_6G05030)"/>
    <property type="match status" value="1"/>
</dbReference>
<reference evidence="6" key="1">
    <citation type="submission" date="2021-03" db="EMBL/GenBank/DDBJ databases">
        <authorList>
            <person name="So Y."/>
        </authorList>
    </citation>
    <scope>NUCLEOTIDE SEQUENCE</scope>
    <source>
        <strain evidence="6">SG15</strain>
    </source>
</reference>
<dbReference type="InterPro" id="IPR002509">
    <property type="entry name" value="NODB_dom"/>
</dbReference>
<dbReference type="PROSITE" id="PS51677">
    <property type="entry name" value="NODB"/>
    <property type="match status" value="1"/>
</dbReference>
<dbReference type="GO" id="GO:0005975">
    <property type="term" value="P:carbohydrate metabolic process"/>
    <property type="evidence" value="ECO:0007669"/>
    <property type="project" value="InterPro"/>
</dbReference>
<evidence type="ECO:0000313" key="7">
    <source>
        <dbReference type="Proteomes" id="UP000677537"/>
    </source>
</evidence>
<comment type="caution">
    <text evidence="6">The sequence shown here is derived from an EMBL/GenBank/DDBJ whole genome shotgun (WGS) entry which is preliminary data.</text>
</comment>
<accession>A0A940S8B1</accession>
<comment type="similarity">
    <text evidence="2">Belongs to the polysaccharide deacetylase family.</text>
</comment>
<evidence type="ECO:0000313" key="6">
    <source>
        <dbReference type="EMBL" id="MBP0495914.1"/>
    </source>
</evidence>
<dbReference type="GO" id="GO:0016810">
    <property type="term" value="F:hydrolase activity, acting on carbon-nitrogen (but not peptide) bonds"/>
    <property type="evidence" value="ECO:0007669"/>
    <property type="project" value="InterPro"/>
</dbReference>
<dbReference type="AlphaFoldDB" id="A0A940S8B1"/>
<evidence type="ECO:0000256" key="1">
    <source>
        <dbReference type="ARBA" id="ARBA00003236"/>
    </source>
</evidence>